<dbReference type="AlphaFoldDB" id="A0A0C9TL41"/>
<protein>
    <recommendedName>
        <fullName evidence="1">Endonuclease/exonuclease/phosphatase domain-containing protein</fullName>
    </recommendedName>
</protein>
<evidence type="ECO:0000313" key="3">
    <source>
        <dbReference type="Proteomes" id="UP000054279"/>
    </source>
</evidence>
<name>A0A0C9TL41_SPHS4</name>
<proteinExistence type="predicted"/>
<reference evidence="2 3" key="1">
    <citation type="submission" date="2014-06" db="EMBL/GenBank/DDBJ databases">
        <title>Evolutionary Origins and Diversification of the Mycorrhizal Mutualists.</title>
        <authorList>
            <consortium name="DOE Joint Genome Institute"/>
            <consortium name="Mycorrhizal Genomics Consortium"/>
            <person name="Kohler A."/>
            <person name="Kuo A."/>
            <person name="Nagy L.G."/>
            <person name="Floudas D."/>
            <person name="Copeland A."/>
            <person name="Barry K.W."/>
            <person name="Cichocki N."/>
            <person name="Veneault-Fourrey C."/>
            <person name="LaButti K."/>
            <person name="Lindquist E.A."/>
            <person name="Lipzen A."/>
            <person name="Lundell T."/>
            <person name="Morin E."/>
            <person name="Murat C."/>
            <person name="Riley R."/>
            <person name="Ohm R."/>
            <person name="Sun H."/>
            <person name="Tunlid A."/>
            <person name="Henrissat B."/>
            <person name="Grigoriev I.V."/>
            <person name="Hibbett D.S."/>
            <person name="Martin F."/>
        </authorList>
    </citation>
    <scope>NUCLEOTIDE SEQUENCE [LARGE SCALE GENOMIC DNA]</scope>
    <source>
        <strain evidence="2 3">SS14</strain>
    </source>
</reference>
<evidence type="ECO:0000259" key="1">
    <source>
        <dbReference type="Pfam" id="PF03372"/>
    </source>
</evidence>
<evidence type="ECO:0000313" key="2">
    <source>
        <dbReference type="EMBL" id="KIJ30538.1"/>
    </source>
</evidence>
<sequence>MRVISSEDPMRPNSKGVAFLLNKRLVRWKEATTKEIFPGRALLLTLPWVEQPEAVSLHILAIYAPNDDQESKRFWEALNSMKRCGTLPDIDIMLGDFNIIEEAMDRLPSHPDNENAVEALQDLKSQLRIQDAWRQTYPSTINYTYFHKGTLRQSRLDRIYMKRKWTKLTTEWRIDTAPFENDHKLVSKKILNPKAPDIGKGRWAIPPFVTENREFIDKVKPRDTTNIHSL</sequence>
<dbReference type="HOGENOM" id="CLU_049840_2_0_1"/>
<gene>
    <name evidence="2" type="ORF">M422DRAFT_267982</name>
</gene>
<dbReference type="Proteomes" id="UP000054279">
    <property type="component" value="Unassembled WGS sequence"/>
</dbReference>
<organism evidence="2 3">
    <name type="scientific">Sphaerobolus stellatus (strain SS14)</name>
    <dbReference type="NCBI Taxonomy" id="990650"/>
    <lineage>
        <taxon>Eukaryota</taxon>
        <taxon>Fungi</taxon>
        <taxon>Dikarya</taxon>
        <taxon>Basidiomycota</taxon>
        <taxon>Agaricomycotina</taxon>
        <taxon>Agaricomycetes</taxon>
        <taxon>Phallomycetidae</taxon>
        <taxon>Geastrales</taxon>
        <taxon>Sphaerobolaceae</taxon>
        <taxon>Sphaerobolus</taxon>
    </lineage>
</organism>
<dbReference type="SUPFAM" id="SSF56219">
    <property type="entry name" value="DNase I-like"/>
    <property type="match status" value="1"/>
</dbReference>
<keyword evidence="3" id="KW-1185">Reference proteome</keyword>
<dbReference type="InterPro" id="IPR036691">
    <property type="entry name" value="Endo/exonu/phosph_ase_sf"/>
</dbReference>
<dbReference type="OrthoDB" id="3264871at2759"/>
<dbReference type="Pfam" id="PF03372">
    <property type="entry name" value="Exo_endo_phos"/>
    <property type="match status" value="1"/>
</dbReference>
<dbReference type="Gene3D" id="3.60.10.10">
    <property type="entry name" value="Endonuclease/exonuclease/phosphatase"/>
    <property type="match status" value="1"/>
</dbReference>
<dbReference type="EMBL" id="KN837260">
    <property type="protein sequence ID" value="KIJ30538.1"/>
    <property type="molecule type" value="Genomic_DNA"/>
</dbReference>
<accession>A0A0C9TL41</accession>
<feature type="domain" description="Endonuclease/exonuclease/phosphatase" evidence="1">
    <location>
        <begin position="10"/>
        <end position="177"/>
    </location>
</feature>
<dbReference type="InterPro" id="IPR005135">
    <property type="entry name" value="Endo/exonuclease/phosphatase"/>
</dbReference>
<dbReference type="GO" id="GO:0003824">
    <property type="term" value="F:catalytic activity"/>
    <property type="evidence" value="ECO:0007669"/>
    <property type="project" value="InterPro"/>
</dbReference>